<name>A0AAW4VXD5_9FIRM</name>
<proteinExistence type="predicted"/>
<dbReference type="AlphaFoldDB" id="A0AAW4VXD5"/>
<reference evidence="1 2" key="1">
    <citation type="submission" date="2021-10" db="EMBL/GenBank/DDBJ databases">
        <title>Anaerobic single-cell dispensing facilitates the cultivation of human gut bacteria.</title>
        <authorList>
            <person name="Afrizal A."/>
        </authorList>
    </citation>
    <scope>NUCLEOTIDE SEQUENCE [LARGE SCALE GENOMIC DNA]</scope>
    <source>
        <strain evidence="1 2">CLA-AA-H270</strain>
    </source>
</reference>
<evidence type="ECO:0000313" key="1">
    <source>
        <dbReference type="EMBL" id="MCC2176644.1"/>
    </source>
</evidence>
<keyword evidence="2" id="KW-1185">Reference proteome</keyword>
<dbReference type="EMBL" id="JAJEPX010000013">
    <property type="protein sequence ID" value="MCC2176644.1"/>
    <property type="molecule type" value="Genomic_DNA"/>
</dbReference>
<dbReference type="RefSeq" id="WP_227600513.1">
    <property type="nucleotide sequence ID" value="NZ_JAJEPX010000013.1"/>
</dbReference>
<organism evidence="1 2">
    <name type="scientific">Agathobaculum butyriciproducens</name>
    <dbReference type="NCBI Taxonomy" id="1628085"/>
    <lineage>
        <taxon>Bacteria</taxon>
        <taxon>Bacillati</taxon>
        <taxon>Bacillota</taxon>
        <taxon>Clostridia</taxon>
        <taxon>Eubacteriales</taxon>
        <taxon>Butyricicoccaceae</taxon>
        <taxon>Agathobaculum</taxon>
    </lineage>
</organism>
<comment type="caution">
    <text evidence="1">The sequence shown here is derived from an EMBL/GenBank/DDBJ whole genome shotgun (WGS) entry which is preliminary data.</text>
</comment>
<sequence>MASKTTNYGLNKHSPQDFYSVEARNENWDKIDEALAATDPTKITAKDEPADGDGVMISDSADGGKAKRLLWSNVKAALGKLSIPLARKINGKTLTEDVTLTGENIAVSTTDSTPISGAVKYRTNPNLLDNWYFGNPVNQRGLTELASGNWDKYFIDRWFATARERVYAITDDGIKISNLQHKYDQLWNQELERVEKRTYTLSFLLKNIGLLSMTFTPQGADYTEQTLDGGFIVSFTSKANLTKPVIRLLESTSVTVSDVTILAVKLELGDTQTLAHKENGVWVLNEIPDFGEQLRRCQRFAIDDNYHTTVGQLNYDGDTYYISAQFPCVMRTTPVITLKEISAMGWGALPVSNAEVVWRDTNGFFVGIKDLSNMNNFIGKSCSVTYFASADL</sequence>
<evidence type="ECO:0000313" key="2">
    <source>
        <dbReference type="Proteomes" id="UP001298753"/>
    </source>
</evidence>
<protein>
    <submittedName>
        <fullName evidence="1">Uncharacterized protein</fullName>
    </submittedName>
</protein>
<dbReference type="Proteomes" id="UP001298753">
    <property type="component" value="Unassembled WGS sequence"/>
</dbReference>
<gene>
    <name evidence="1" type="ORF">LKD22_05840</name>
</gene>
<accession>A0AAW4VXD5</accession>
<dbReference type="GeneID" id="98659878"/>